<reference evidence="1" key="1">
    <citation type="journal article" date="2015" name="ISME J.">
        <title>Draft Genome Sequence of Streptomyces incarnatus NRRL8089, which Produces the Nucleoside Antibiotic Sinefungin.</title>
        <authorList>
            <person name="Oshima K."/>
            <person name="Hattori M."/>
            <person name="Shimizu H."/>
            <person name="Fukuda K."/>
            <person name="Nemoto M."/>
            <person name="Inagaki K."/>
            <person name="Tamura T."/>
        </authorList>
    </citation>
    <scope>NUCLEOTIDE SEQUENCE</scope>
    <source>
        <strain evidence="1">FACHB-1375</strain>
    </source>
</reference>
<dbReference type="EMBL" id="JACJPW010000016">
    <property type="protein sequence ID" value="MBD2181104.1"/>
    <property type="molecule type" value="Genomic_DNA"/>
</dbReference>
<protein>
    <submittedName>
        <fullName evidence="1">Uncharacterized protein</fullName>
    </submittedName>
</protein>
<reference evidence="1" key="2">
    <citation type="submission" date="2020-08" db="EMBL/GenBank/DDBJ databases">
        <authorList>
            <person name="Chen M."/>
            <person name="Teng W."/>
            <person name="Zhao L."/>
            <person name="Hu C."/>
            <person name="Zhou Y."/>
            <person name="Han B."/>
            <person name="Song L."/>
            <person name="Shu W."/>
        </authorList>
    </citation>
    <scope>NUCLEOTIDE SEQUENCE</scope>
    <source>
        <strain evidence="1">FACHB-1375</strain>
    </source>
</reference>
<organism evidence="1 2">
    <name type="scientific">Aerosakkonema funiforme FACHB-1375</name>
    <dbReference type="NCBI Taxonomy" id="2949571"/>
    <lineage>
        <taxon>Bacteria</taxon>
        <taxon>Bacillati</taxon>
        <taxon>Cyanobacteriota</taxon>
        <taxon>Cyanophyceae</taxon>
        <taxon>Oscillatoriophycideae</taxon>
        <taxon>Aerosakkonematales</taxon>
        <taxon>Aerosakkonemataceae</taxon>
        <taxon>Aerosakkonema</taxon>
    </lineage>
</organism>
<evidence type="ECO:0000313" key="2">
    <source>
        <dbReference type="Proteomes" id="UP000641646"/>
    </source>
</evidence>
<name>A0A926ZFX4_9CYAN</name>
<comment type="caution">
    <text evidence="1">The sequence shown here is derived from an EMBL/GenBank/DDBJ whole genome shotgun (WGS) entry which is preliminary data.</text>
</comment>
<accession>A0A926ZFX4</accession>
<sequence length="55" mass="6154">MYAYSGRLPQADSLLRKQNGFTGRQNSLDAIAVKSDRPGVCLQTSQQQYAASYLW</sequence>
<keyword evidence="2" id="KW-1185">Reference proteome</keyword>
<dbReference type="Proteomes" id="UP000641646">
    <property type="component" value="Unassembled WGS sequence"/>
</dbReference>
<evidence type="ECO:0000313" key="1">
    <source>
        <dbReference type="EMBL" id="MBD2181104.1"/>
    </source>
</evidence>
<proteinExistence type="predicted"/>
<dbReference type="AlphaFoldDB" id="A0A926ZFX4"/>
<dbReference type="RefSeq" id="WP_190463868.1">
    <property type="nucleotide sequence ID" value="NZ_JACJPW010000016.1"/>
</dbReference>
<gene>
    <name evidence="1" type="ORF">H6G03_08320</name>
</gene>